<comment type="caution">
    <text evidence="2">The sequence shown here is derived from an EMBL/GenBank/DDBJ whole genome shotgun (WGS) entry which is preliminary data.</text>
</comment>
<protein>
    <submittedName>
        <fullName evidence="2">Uncharacterized protein</fullName>
    </submittedName>
</protein>
<organism evidence="2 3">
    <name type="scientific">Luteolibacter arcticus</name>
    <dbReference type="NCBI Taxonomy" id="1581411"/>
    <lineage>
        <taxon>Bacteria</taxon>
        <taxon>Pseudomonadati</taxon>
        <taxon>Verrucomicrobiota</taxon>
        <taxon>Verrucomicrobiia</taxon>
        <taxon>Verrucomicrobiales</taxon>
        <taxon>Verrucomicrobiaceae</taxon>
        <taxon>Luteolibacter</taxon>
    </lineage>
</organism>
<keyword evidence="3" id="KW-1185">Reference proteome</keyword>
<gene>
    <name evidence="2" type="ORF">OKA05_21520</name>
</gene>
<reference evidence="2 3" key="1">
    <citation type="submission" date="2022-10" db="EMBL/GenBank/DDBJ databases">
        <title>Luteolibacter arcticus strain CCTCC AB 2014275, whole genome shotgun sequencing project.</title>
        <authorList>
            <person name="Zhao G."/>
            <person name="Shen L."/>
        </authorList>
    </citation>
    <scope>NUCLEOTIDE SEQUENCE [LARGE SCALE GENOMIC DNA]</scope>
    <source>
        <strain evidence="2 3">CCTCC AB 2014275</strain>
    </source>
</reference>
<evidence type="ECO:0000313" key="2">
    <source>
        <dbReference type="EMBL" id="MCW1925154.1"/>
    </source>
</evidence>
<dbReference type="EMBL" id="JAPDDT010000012">
    <property type="protein sequence ID" value="MCW1925154.1"/>
    <property type="molecule type" value="Genomic_DNA"/>
</dbReference>
<dbReference type="Proteomes" id="UP001320876">
    <property type="component" value="Unassembled WGS sequence"/>
</dbReference>
<name>A0ABT3GNR1_9BACT</name>
<dbReference type="RefSeq" id="WP_264489260.1">
    <property type="nucleotide sequence ID" value="NZ_JAPDDT010000012.1"/>
</dbReference>
<feature type="region of interest" description="Disordered" evidence="1">
    <location>
        <begin position="1"/>
        <end position="29"/>
    </location>
</feature>
<evidence type="ECO:0000313" key="3">
    <source>
        <dbReference type="Proteomes" id="UP001320876"/>
    </source>
</evidence>
<accession>A0ABT3GNR1</accession>
<evidence type="ECO:0000256" key="1">
    <source>
        <dbReference type="SAM" id="MobiDB-lite"/>
    </source>
</evidence>
<sequence length="85" mass="9591">MNAIDQPPKHCSQPSECEPGDWVEPQDVPDWPEDAEIHAYVLPGQVMVQPMQQLPATVPLMSWTFHRERVPGDSGSEVTVWVRQA</sequence>
<proteinExistence type="predicted"/>